<keyword evidence="2" id="KW-1185">Reference proteome</keyword>
<organism evidence="1 2">
    <name type="scientific">Weissella oryzae (strain DSM 25784 / JCM 18191 / LMG 30913 / SG25)</name>
    <dbReference type="NCBI Taxonomy" id="1329250"/>
    <lineage>
        <taxon>Bacteria</taxon>
        <taxon>Bacillati</taxon>
        <taxon>Bacillota</taxon>
        <taxon>Bacilli</taxon>
        <taxon>Lactobacillales</taxon>
        <taxon>Lactobacillaceae</taxon>
        <taxon>Weissella</taxon>
    </lineage>
</organism>
<sequence>MSTTVTLKNDTASQDDLDHVTNFYIWEEITLTNAELFESAVYNVTSNVTYSTVDFFRQLKKFIATSENFEEDWKLVAGGLDVLGDGFKPDSLRALYKVVLQVKYQIETKYYQYSKNDVIRLKDNRQLRAYEMLDCVHEQMRKFKVLKYQAIQDVHDTLFSNLNKSRVELSFLERCYREFNKSLENYKEVLHAFNQVQNEGLFYRFDVSYSSLINFSLALDKSLTRQLENIEILEDKQLKDGLELLKTNIMYINKLALTIPEQESYDIKAFKRGIVLTDVLNIVLQINALATTTIEINIETINARFMALLAE</sequence>
<dbReference type="AlphaFoldDB" id="A0A069CU39"/>
<dbReference type="RefSeq" id="WP_027698823.1">
    <property type="nucleotide sequence ID" value="NZ_DF820488.1"/>
</dbReference>
<dbReference type="Proteomes" id="UP000030643">
    <property type="component" value="Unassembled WGS sequence"/>
</dbReference>
<dbReference type="STRING" id="1329250.WOSG25_050100"/>
<accession>A0A069CU39</accession>
<reference evidence="2" key="1">
    <citation type="journal article" date="2014" name="Genome Announc.">
        <title>Draft genome sequence of Weissella oryzae SG25T, isolated from fermented rice grains.</title>
        <authorList>
            <person name="Tanizawa Y."/>
            <person name="Fujisawa T."/>
            <person name="Mochizuki T."/>
            <person name="Kaminuma E."/>
            <person name="Suzuki Y."/>
            <person name="Nakamura Y."/>
            <person name="Tohno M."/>
        </authorList>
    </citation>
    <scope>NUCLEOTIDE SEQUENCE [LARGE SCALE GENOMIC DNA]</scope>
    <source>
        <strain evidence="2">DSM 25784 / JCM 18191 / LMG 30913 / SG25</strain>
    </source>
</reference>
<evidence type="ECO:0000313" key="1">
    <source>
        <dbReference type="EMBL" id="GAK30738.1"/>
    </source>
</evidence>
<name>A0A069CU39_WEIOS</name>
<dbReference type="EMBL" id="DF820488">
    <property type="protein sequence ID" value="GAK30738.1"/>
    <property type="molecule type" value="Genomic_DNA"/>
</dbReference>
<evidence type="ECO:0000313" key="2">
    <source>
        <dbReference type="Proteomes" id="UP000030643"/>
    </source>
</evidence>
<protein>
    <submittedName>
        <fullName evidence="1">Uncharacterized protein</fullName>
    </submittedName>
</protein>
<gene>
    <name evidence="1" type="ORF">WOSG25_050100</name>
</gene>
<proteinExistence type="predicted"/>